<dbReference type="OrthoDB" id="10261556at2759"/>
<dbReference type="EMBL" id="KE504136">
    <property type="protein sequence ID" value="EPT02385.1"/>
    <property type="molecule type" value="Genomic_DNA"/>
</dbReference>
<proteinExistence type="predicted"/>
<dbReference type="HOGENOM" id="CLU_203572_1_0_1"/>
<dbReference type="STRING" id="743788.S8FVU8"/>
<dbReference type="Pfam" id="PF00271">
    <property type="entry name" value="Helicase_C"/>
    <property type="match status" value="1"/>
</dbReference>
<evidence type="ECO:0000259" key="1">
    <source>
        <dbReference type="Pfam" id="PF00271"/>
    </source>
</evidence>
<reference evidence="2 3" key="1">
    <citation type="journal article" date="2012" name="Science">
        <title>The Paleozoic origin of enzymatic lignin decomposition reconstructed from 31 fungal genomes.</title>
        <authorList>
            <person name="Floudas D."/>
            <person name="Binder M."/>
            <person name="Riley R."/>
            <person name="Barry K."/>
            <person name="Blanchette R.A."/>
            <person name="Henrissat B."/>
            <person name="Martinez A.T."/>
            <person name="Otillar R."/>
            <person name="Spatafora J.W."/>
            <person name="Yadav J.S."/>
            <person name="Aerts A."/>
            <person name="Benoit I."/>
            <person name="Boyd A."/>
            <person name="Carlson A."/>
            <person name="Copeland A."/>
            <person name="Coutinho P.M."/>
            <person name="de Vries R.P."/>
            <person name="Ferreira P."/>
            <person name="Findley K."/>
            <person name="Foster B."/>
            <person name="Gaskell J."/>
            <person name="Glotzer D."/>
            <person name="Gorecki P."/>
            <person name="Heitman J."/>
            <person name="Hesse C."/>
            <person name="Hori C."/>
            <person name="Igarashi K."/>
            <person name="Jurgens J.A."/>
            <person name="Kallen N."/>
            <person name="Kersten P."/>
            <person name="Kohler A."/>
            <person name="Kuees U."/>
            <person name="Kumar T.K.A."/>
            <person name="Kuo A."/>
            <person name="LaButti K."/>
            <person name="Larrondo L.F."/>
            <person name="Lindquist E."/>
            <person name="Ling A."/>
            <person name="Lombard V."/>
            <person name="Lucas S."/>
            <person name="Lundell T."/>
            <person name="Martin R."/>
            <person name="McLaughlin D.J."/>
            <person name="Morgenstern I."/>
            <person name="Morin E."/>
            <person name="Murat C."/>
            <person name="Nagy L.G."/>
            <person name="Nolan M."/>
            <person name="Ohm R.A."/>
            <person name="Patyshakuliyeva A."/>
            <person name="Rokas A."/>
            <person name="Ruiz-Duenas F.J."/>
            <person name="Sabat G."/>
            <person name="Salamov A."/>
            <person name="Samejima M."/>
            <person name="Schmutz J."/>
            <person name="Slot J.C."/>
            <person name="St John F."/>
            <person name="Stenlid J."/>
            <person name="Sun H."/>
            <person name="Sun S."/>
            <person name="Syed K."/>
            <person name="Tsang A."/>
            <person name="Wiebenga A."/>
            <person name="Young D."/>
            <person name="Pisabarro A."/>
            <person name="Eastwood D.C."/>
            <person name="Martin F."/>
            <person name="Cullen D."/>
            <person name="Grigoriev I.V."/>
            <person name="Hibbett D.S."/>
        </authorList>
    </citation>
    <scope>NUCLEOTIDE SEQUENCE</scope>
    <source>
        <strain evidence="3">FP-58527</strain>
    </source>
</reference>
<organism evidence="2 3">
    <name type="scientific">Fomitopsis schrenkii</name>
    <name type="common">Brown rot fungus</name>
    <dbReference type="NCBI Taxonomy" id="2126942"/>
    <lineage>
        <taxon>Eukaryota</taxon>
        <taxon>Fungi</taxon>
        <taxon>Dikarya</taxon>
        <taxon>Basidiomycota</taxon>
        <taxon>Agaricomycotina</taxon>
        <taxon>Agaricomycetes</taxon>
        <taxon>Polyporales</taxon>
        <taxon>Fomitopsis</taxon>
    </lineage>
</organism>
<gene>
    <name evidence="2" type="ORF">FOMPIDRAFT_1096277</name>
</gene>
<dbReference type="CDD" id="cd18785">
    <property type="entry name" value="SF2_C"/>
    <property type="match status" value="1"/>
</dbReference>
<sequence length="50" mass="5855">QGVNVKNIRVVVQWRLSSDLNTLWQRFGRAARDPLLWGLAILLVEARYFD</sequence>
<dbReference type="Gene3D" id="3.40.50.300">
    <property type="entry name" value="P-loop containing nucleotide triphosphate hydrolases"/>
    <property type="match status" value="1"/>
</dbReference>
<accession>S8FVU8</accession>
<dbReference type="SUPFAM" id="SSF52540">
    <property type="entry name" value="P-loop containing nucleoside triphosphate hydrolases"/>
    <property type="match status" value="1"/>
</dbReference>
<evidence type="ECO:0000313" key="3">
    <source>
        <dbReference type="Proteomes" id="UP000015241"/>
    </source>
</evidence>
<dbReference type="InterPro" id="IPR001650">
    <property type="entry name" value="Helicase_C-like"/>
</dbReference>
<evidence type="ECO:0000313" key="2">
    <source>
        <dbReference type="EMBL" id="EPT02385.1"/>
    </source>
</evidence>
<dbReference type="Proteomes" id="UP000015241">
    <property type="component" value="Unassembled WGS sequence"/>
</dbReference>
<keyword evidence="3" id="KW-1185">Reference proteome</keyword>
<feature type="non-terminal residue" evidence="2">
    <location>
        <position position="50"/>
    </location>
</feature>
<feature type="domain" description="Helicase C-terminal" evidence="1">
    <location>
        <begin position="2"/>
        <end position="32"/>
    </location>
</feature>
<dbReference type="AlphaFoldDB" id="S8FVU8"/>
<name>S8FVU8_FOMSC</name>
<dbReference type="InParanoid" id="S8FVU8"/>
<feature type="non-terminal residue" evidence="2">
    <location>
        <position position="1"/>
    </location>
</feature>
<dbReference type="InterPro" id="IPR027417">
    <property type="entry name" value="P-loop_NTPase"/>
</dbReference>
<protein>
    <recommendedName>
        <fullName evidence="1">Helicase C-terminal domain-containing protein</fullName>
    </recommendedName>
</protein>